<dbReference type="SUPFAM" id="SSF53335">
    <property type="entry name" value="S-adenosyl-L-methionine-dependent methyltransferases"/>
    <property type="match status" value="1"/>
</dbReference>
<proteinExistence type="predicted"/>
<dbReference type="PANTHER" id="PTHR43464:SF75">
    <property type="entry name" value="METHYLTRANSFERASE TYPE 11"/>
    <property type="match status" value="1"/>
</dbReference>
<reference evidence="2 3" key="1">
    <citation type="submission" date="2024-02" db="EMBL/GenBank/DDBJ databases">
        <authorList>
            <person name="Grouzdev D."/>
        </authorList>
    </citation>
    <scope>NUCLEOTIDE SEQUENCE [LARGE SCALE GENOMIC DNA]</scope>
    <source>
        <strain evidence="2 3">9N</strain>
    </source>
</reference>
<dbReference type="Gene3D" id="3.40.50.150">
    <property type="entry name" value="Vaccinia Virus protein VP39"/>
    <property type="match status" value="1"/>
</dbReference>
<dbReference type="PANTHER" id="PTHR43464">
    <property type="entry name" value="METHYLTRANSFERASE"/>
    <property type="match status" value="1"/>
</dbReference>
<dbReference type="Pfam" id="PF13649">
    <property type="entry name" value="Methyltransf_25"/>
    <property type="match status" value="1"/>
</dbReference>
<evidence type="ECO:0000313" key="3">
    <source>
        <dbReference type="Proteomes" id="UP001350748"/>
    </source>
</evidence>
<gene>
    <name evidence="2" type="ORF">V3H18_00320</name>
</gene>
<keyword evidence="2" id="KW-0489">Methyltransferase</keyword>
<dbReference type="Proteomes" id="UP001350748">
    <property type="component" value="Unassembled WGS sequence"/>
</dbReference>
<dbReference type="EC" id="2.1.1.-" evidence="2"/>
<evidence type="ECO:0000313" key="2">
    <source>
        <dbReference type="EMBL" id="MEF3364971.1"/>
    </source>
</evidence>
<dbReference type="GO" id="GO:0032259">
    <property type="term" value="P:methylation"/>
    <property type="evidence" value="ECO:0007669"/>
    <property type="project" value="UniProtKB-KW"/>
</dbReference>
<organism evidence="2 3">
    <name type="scientific">Methylocystis borbori</name>
    <dbReference type="NCBI Taxonomy" id="3118750"/>
    <lineage>
        <taxon>Bacteria</taxon>
        <taxon>Pseudomonadati</taxon>
        <taxon>Pseudomonadota</taxon>
        <taxon>Alphaproteobacteria</taxon>
        <taxon>Hyphomicrobiales</taxon>
        <taxon>Methylocystaceae</taxon>
        <taxon>Methylocystis</taxon>
    </lineage>
</organism>
<dbReference type="RefSeq" id="WP_332079855.1">
    <property type="nucleotide sequence ID" value="NZ_JAZHYN010000001.1"/>
</dbReference>
<dbReference type="InterPro" id="IPR041698">
    <property type="entry name" value="Methyltransf_25"/>
</dbReference>
<feature type="domain" description="Methyltransferase" evidence="1">
    <location>
        <begin position="43"/>
        <end position="139"/>
    </location>
</feature>
<dbReference type="Gene3D" id="2.20.130.10">
    <property type="entry name" value="CAC2371-like domains"/>
    <property type="match status" value="1"/>
</dbReference>
<sequence>MSFYQGRYAELYDLFYCDKPYADEARFVHDRLCWHAGEPPLRILELACGTGRHAIELAKLGCSITATDCSDSMLKVAAQKGSQARANITFDLCDMSALPTTEQPFDAVICLFDSIGYLGADENIASMLDGVRRNLKRGGLFLFEFWHADTMVKKFEPVRIRRLETDTSSIIRLSETTLDIERRQAHVRYDIYELKQNGTYEFFSETQSNRFFTVDEMEGFANRAGFEPLAAYAGFSESLDITDETWHIVAVWRRSDKPSEVGTNK</sequence>
<comment type="caution">
    <text evidence="2">The sequence shown here is derived from an EMBL/GenBank/DDBJ whole genome shotgun (WGS) entry which is preliminary data.</text>
</comment>
<dbReference type="EMBL" id="JAZHYN010000001">
    <property type="protein sequence ID" value="MEF3364971.1"/>
    <property type="molecule type" value="Genomic_DNA"/>
</dbReference>
<name>A0ABU7XC57_9HYPH</name>
<dbReference type="InterPro" id="IPR029063">
    <property type="entry name" value="SAM-dependent_MTases_sf"/>
</dbReference>
<accession>A0ABU7XC57</accession>
<protein>
    <submittedName>
        <fullName evidence="2">Class I SAM-dependent methyltransferase</fullName>
        <ecNumber evidence="2">2.1.1.-</ecNumber>
    </submittedName>
</protein>
<evidence type="ECO:0000259" key="1">
    <source>
        <dbReference type="Pfam" id="PF13649"/>
    </source>
</evidence>
<keyword evidence="2" id="KW-0808">Transferase</keyword>
<keyword evidence="3" id="KW-1185">Reference proteome</keyword>
<dbReference type="CDD" id="cd02440">
    <property type="entry name" value="AdoMet_MTases"/>
    <property type="match status" value="1"/>
</dbReference>
<dbReference type="GO" id="GO:0008168">
    <property type="term" value="F:methyltransferase activity"/>
    <property type="evidence" value="ECO:0007669"/>
    <property type="project" value="UniProtKB-KW"/>
</dbReference>